<feature type="transmembrane region" description="Helical" evidence="6">
    <location>
        <begin position="12"/>
        <end position="36"/>
    </location>
</feature>
<proteinExistence type="predicted"/>
<accession>A0A6J6T2B5</accession>
<feature type="transmembrane region" description="Helical" evidence="6">
    <location>
        <begin position="56"/>
        <end position="73"/>
    </location>
</feature>
<name>A0A6J6T2B5_9ZZZZ</name>
<gene>
    <name evidence="8" type="ORF">UFOPK2786_00794</name>
</gene>
<evidence type="ECO:0000256" key="2">
    <source>
        <dbReference type="ARBA" id="ARBA00022475"/>
    </source>
</evidence>
<dbReference type="NCBIfam" id="TIGR03954">
    <property type="entry name" value="integ_memb_HG"/>
    <property type="match status" value="1"/>
</dbReference>
<feature type="domain" description="DUF3817" evidence="7">
    <location>
        <begin position="9"/>
        <end position="102"/>
    </location>
</feature>
<sequence length="114" mass="12607">MKGLAAAATRFRVMAWLTGVVLGALTIWLVVGYGFLDYANTDVKPGLYRNLWTAHGWLYFIYLIVGVDLAFRVRYGLGKTVLILLAGTVPFMSFVAEHSVHKDVASRLATEEPS</sequence>
<dbReference type="AlphaFoldDB" id="A0A6J6T2B5"/>
<evidence type="ECO:0000313" key="8">
    <source>
        <dbReference type="EMBL" id="CAB4741330.1"/>
    </source>
</evidence>
<dbReference type="EMBL" id="CAEZYW010000104">
    <property type="protein sequence ID" value="CAB4741330.1"/>
    <property type="molecule type" value="Genomic_DNA"/>
</dbReference>
<evidence type="ECO:0000256" key="4">
    <source>
        <dbReference type="ARBA" id="ARBA00022989"/>
    </source>
</evidence>
<dbReference type="PANTHER" id="PTHR40077:SF2">
    <property type="entry name" value="MEMBRANE PROTEIN"/>
    <property type="match status" value="1"/>
</dbReference>
<keyword evidence="3 6" id="KW-0812">Transmembrane</keyword>
<comment type="subcellular location">
    <subcellularLocation>
        <location evidence="1">Cell membrane</location>
        <topology evidence="1">Multi-pass membrane protein</topology>
    </subcellularLocation>
</comment>
<reference evidence="8" key="1">
    <citation type="submission" date="2020-05" db="EMBL/GenBank/DDBJ databases">
        <authorList>
            <person name="Chiriac C."/>
            <person name="Salcher M."/>
            <person name="Ghai R."/>
            <person name="Kavagutti S V."/>
        </authorList>
    </citation>
    <scope>NUCLEOTIDE SEQUENCE</scope>
</reference>
<feature type="transmembrane region" description="Helical" evidence="6">
    <location>
        <begin position="80"/>
        <end position="96"/>
    </location>
</feature>
<keyword evidence="5 6" id="KW-0472">Membrane</keyword>
<dbReference type="PANTHER" id="PTHR40077">
    <property type="entry name" value="MEMBRANE PROTEIN-RELATED"/>
    <property type="match status" value="1"/>
</dbReference>
<evidence type="ECO:0000256" key="6">
    <source>
        <dbReference type="SAM" id="Phobius"/>
    </source>
</evidence>
<dbReference type="InterPro" id="IPR023845">
    <property type="entry name" value="DUF3817_TM"/>
</dbReference>
<evidence type="ECO:0000256" key="3">
    <source>
        <dbReference type="ARBA" id="ARBA00022692"/>
    </source>
</evidence>
<keyword evidence="4 6" id="KW-1133">Transmembrane helix</keyword>
<dbReference type="Pfam" id="PF12823">
    <property type="entry name" value="DUF3817"/>
    <property type="match status" value="1"/>
</dbReference>
<evidence type="ECO:0000256" key="1">
    <source>
        <dbReference type="ARBA" id="ARBA00004651"/>
    </source>
</evidence>
<protein>
    <submittedName>
        <fullName evidence="8">Unannotated protein</fullName>
    </submittedName>
</protein>
<dbReference type="GO" id="GO:0005886">
    <property type="term" value="C:plasma membrane"/>
    <property type="evidence" value="ECO:0007669"/>
    <property type="project" value="UniProtKB-SubCell"/>
</dbReference>
<evidence type="ECO:0000259" key="7">
    <source>
        <dbReference type="Pfam" id="PF12823"/>
    </source>
</evidence>
<evidence type="ECO:0000256" key="5">
    <source>
        <dbReference type="ARBA" id="ARBA00023136"/>
    </source>
</evidence>
<organism evidence="8">
    <name type="scientific">freshwater metagenome</name>
    <dbReference type="NCBI Taxonomy" id="449393"/>
    <lineage>
        <taxon>unclassified sequences</taxon>
        <taxon>metagenomes</taxon>
        <taxon>ecological metagenomes</taxon>
    </lineage>
</organism>
<keyword evidence="2" id="KW-1003">Cell membrane</keyword>